<dbReference type="AlphaFoldDB" id="F4QTQ9"/>
<sequence length="700" mass="77361">METSSQTPNGGESRRLDERNGPFDMLFDNNPIPMWIFETETLDFLAVNDAACALYGYSQQQFQGLKVPDLFPASLRGAVRKEVDKLDAIQGGGRCGTQITSDGAKIKILHFARRAPYRGKACVIVWNIDVTEREKTAVELRSTRIFMDAIVESIPSMVFVKDAQDGRFVLLNKAGEDLLGLSRHDLIGKTDFDLFDEDDALRFRDADRAVVASGKLVTIDKEPLATPSGVRQLRTQKIGVPDADGKPRYLLGISEDVTEKLRVEERSRHLALHDVLTDLPNRLKFQNILDQQMVRSAGDNDFALLLLDLDRFKAVNDSLGHHVGDHLLQQVAGRMRLLMGDNDIVARLGGDEFGVIHKGDGNGDSASWLAQKLIDTLCQPFNIDGHNVSIGCSVGIALRALHGHTADSLMKRADLALYAAKATGKGDYAWFQFAMEEKADHQRILREELTVALEKHQLSIDYQPIVCTRSGRIICCEALLRWRHPTRGLISPVEFIPIAESSGLIESIGQWVLHTACREAADWPSDIGLAVNLSPRQFTGFGLAADVTRALDQSHLAPNRLELEITESIFLTDSQENVRILNQLKQLGIRIALDDFGTGYSSLAYLSCFSFDKLKIDRSFIKGMTTSPENLAIVRAVIGLGKSFGATVTAEGVETEAELACITREGCDQVQGYLLGKPMAPEILREILIAPVRTKITSVR</sequence>
<proteinExistence type="predicted"/>
<dbReference type="InterPro" id="IPR029787">
    <property type="entry name" value="Nucleotide_cyclase"/>
</dbReference>
<name>F4QTQ9_9CAUL</name>
<dbReference type="PROSITE" id="PS50887">
    <property type="entry name" value="GGDEF"/>
    <property type="match status" value="1"/>
</dbReference>
<dbReference type="SMART" id="SM00091">
    <property type="entry name" value="PAS"/>
    <property type="match status" value="2"/>
</dbReference>
<dbReference type="OrthoDB" id="7167813at2"/>
<dbReference type="InterPro" id="IPR035919">
    <property type="entry name" value="EAL_sf"/>
</dbReference>
<dbReference type="EMBL" id="GL883081">
    <property type="protein sequence ID" value="EGF89209.1"/>
    <property type="molecule type" value="Genomic_DNA"/>
</dbReference>
<dbReference type="CDD" id="cd01948">
    <property type="entry name" value="EAL"/>
    <property type="match status" value="1"/>
</dbReference>
<dbReference type="PANTHER" id="PTHR44757:SF2">
    <property type="entry name" value="BIOFILM ARCHITECTURE MAINTENANCE PROTEIN MBAA"/>
    <property type="match status" value="1"/>
</dbReference>
<feature type="compositionally biased region" description="Basic and acidic residues" evidence="1">
    <location>
        <begin position="12"/>
        <end position="21"/>
    </location>
</feature>
<dbReference type="Pfam" id="PF00563">
    <property type="entry name" value="EAL"/>
    <property type="match status" value="1"/>
</dbReference>
<evidence type="ECO:0000313" key="5">
    <source>
        <dbReference type="EMBL" id="EGF89209.1"/>
    </source>
</evidence>
<dbReference type="InterPro" id="IPR000160">
    <property type="entry name" value="GGDEF_dom"/>
</dbReference>
<dbReference type="InterPro" id="IPR043128">
    <property type="entry name" value="Rev_trsase/Diguanyl_cyclase"/>
</dbReference>
<feature type="compositionally biased region" description="Polar residues" evidence="1">
    <location>
        <begin position="1"/>
        <end position="10"/>
    </location>
</feature>
<dbReference type="SUPFAM" id="SSF141868">
    <property type="entry name" value="EAL domain-like"/>
    <property type="match status" value="1"/>
</dbReference>
<feature type="domain" description="PAS" evidence="2">
    <location>
        <begin position="143"/>
        <end position="214"/>
    </location>
</feature>
<dbReference type="SMART" id="SM00267">
    <property type="entry name" value="GGDEF"/>
    <property type="match status" value="1"/>
</dbReference>
<feature type="domain" description="EAL" evidence="3">
    <location>
        <begin position="442"/>
        <end position="692"/>
    </location>
</feature>
<feature type="domain" description="GGDEF" evidence="4">
    <location>
        <begin position="300"/>
        <end position="433"/>
    </location>
</feature>
<dbReference type="InterPro" id="IPR000014">
    <property type="entry name" value="PAS"/>
</dbReference>
<dbReference type="CDD" id="cd01949">
    <property type="entry name" value="GGDEF"/>
    <property type="match status" value="1"/>
</dbReference>
<evidence type="ECO:0000313" key="6">
    <source>
        <dbReference type="Proteomes" id="UP000006512"/>
    </source>
</evidence>
<protein>
    <submittedName>
        <fullName evidence="5">Diguanylate cyclase GGDEF domain protein</fullName>
    </submittedName>
</protein>
<reference evidence="6" key="1">
    <citation type="submission" date="2011-03" db="EMBL/GenBank/DDBJ databases">
        <title>Draft genome sequence of Brevundimonas diminuta.</title>
        <authorList>
            <person name="Brown P.J.B."/>
            <person name="Buechlein A."/>
            <person name="Hemmerich C."/>
            <person name="Brun Y.V."/>
        </authorList>
    </citation>
    <scope>NUCLEOTIDE SEQUENCE [LARGE SCALE GENOMIC DNA]</scope>
    <source>
        <strain evidence="6">C19</strain>
    </source>
</reference>
<dbReference type="NCBIfam" id="TIGR00254">
    <property type="entry name" value="GGDEF"/>
    <property type="match status" value="1"/>
</dbReference>
<evidence type="ECO:0000259" key="2">
    <source>
        <dbReference type="PROSITE" id="PS50112"/>
    </source>
</evidence>
<dbReference type="STRING" id="715226.ABI_45560"/>
<keyword evidence="6" id="KW-1185">Reference proteome</keyword>
<dbReference type="Gene3D" id="3.30.450.20">
    <property type="entry name" value="PAS domain"/>
    <property type="match status" value="2"/>
</dbReference>
<dbReference type="Pfam" id="PF00990">
    <property type="entry name" value="GGDEF"/>
    <property type="match status" value="1"/>
</dbReference>
<dbReference type="PANTHER" id="PTHR44757">
    <property type="entry name" value="DIGUANYLATE CYCLASE DGCP"/>
    <property type="match status" value="1"/>
</dbReference>
<dbReference type="PROSITE" id="PS50112">
    <property type="entry name" value="PAS"/>
    <property type="match status" value="1"/>
</dbReference>
<dbReference type="Gene3D" id="3.30.70.270">
    <property type="match status" value="1"/>
</dbReference>
<dbReference type="RefSeq" id="WP_006275330.1">
    <property type="nucleotide sequence ID" value="NZ_GL883081.1"/>
</dbReference>
<dbReference type="Proteomes" id="UP000006512">
    <property type="component" value="Unassembled WGS sequence"/>
</dbReference>
<organism evidence="5 6">
    <name type="scientific">Asticcacaulis biprosthecium C19</name>
    <dbReference type="NCBI Taxonomy" id="715226"/>
    <lineage>
        <taxon>Bacteria</taxon>
        <taxon>Pseudomonadati</taxon>
        <taxon>Pseudomonadota</taxon>
        <taxon>Alphaproteobacteria</taxon>
        <taxon>Caulobacterales</taxon>
        <taxon>Caulobacteraceae</taxon>
        <taxon>Asticcacaulis</taxon>
    </lineage>
</organism>
<evidence type="ECO:0000259" key="3">
    <source>
        <dbReference type="PROSITE" id="PS50883"/>
    </source>
</evidence>
<dbReference type="SUPFAM" id="SSF55073">
    <property type="entry name" value="Nucleotide cyclase"/>
    <property type="match status" value="1"/>
</dbReference>
<gene>
    <name evidence="5" type="ORF">ABI_45560</name>
</gene>
<dbReference type="HOGENOM" id="CLU_000445_70_20_5"/>
<dbReference type="InterPro" id="IPR001633">
    <property type="entry name" value="EAL_dom"/>
</dbReference>
<dbReference type="SMART" id="SM00052">
    <property type="entry name" value="EAL"/>
    <property type="match status" value="1"/>
</dbReference>
<evidence type="ECO:0000259" key="4">
    <source>
        <dbReference type="PROSITE" id="PS50887"/>
    </source>
</evidence>
<evidence type="ECO:0000256" key="1">
    <source>
        <dbReference type="SAM" id="MobiDB-lite"/>
    </source>
</evidence>
<dbReference type="NCBIfam" id="TIGR00229">
    <property type="entry name" value="sensory_box"/>
    <property type="match status" value="2"/>
</dbReference>
<dbReference type="InterPro" id="IPR035965">
    <property type="entry name" value="PAS-like_dom_sf"/>
</dbReference>
<dbReference type="Gene3D" id="3.20.20.450">
    <property type="entry name" value="EAL domain"/>
    <property type="match status" value="1"/>
</dbReference>
<dbReference type="eggNOG" id="COG5001">
    <property type="taxonomic scope" value="Bacteria"/>
</dbReference>
<dbReference type="SUPFAM" id="SSF55785">
    <property type="entry name" value="PYP-like sensor domain (PAS domain)"/>
    <property type="match status" value="2"/>
</dbReference>
<dbReference type="InterPro" id="IPR052155">
    <property type="entry name" value="Biofilm_reg_signaling"/>
</dbReference>
<dbReference type="Pfam" id="PF13188">
    <property type="entry name" value="PAS_8"/>
    <property type="match status" value="1"/>
</dbReference>
<dbReference type="InterPro" id="IPR013656">
    <property type="entry name" value="PAS_4"/>
</dbReference>
<feature type="region of interest" description="Disordered" evidence="1">
    <location>
        <begin position="1"/>
        <end position="22"/>
    </location>
</feature>
<accession>F4QTQ9</accession>
<dbReference type="Pfam" id="PF08448">
    <property type="entry name" value="PAS_4"/>
    <property type="match status" value="1"/>
</dbReference>
<dbReference type="CDD" id="cd00130">
    <property type="entry name" value="PAS"/>
    <property type="match status" value="2"/>
</dbReference>
<dbReference type="PROSITE" id="PS50883">
    <property type="entry name" value="EAL"/>
    <property type="match status" value="1"/>
</dbReference>